<sequence>MTPAEMEALREEHARLLVERVKATELVADGWNRLHPVGTPVTYWPGRRKGPGRRSRTRSKAWVLEGHTAVVSVEGHAACVALTHVQVIRDGGAS</sequence>
<comment type="caution">
    <text evidence="1">The sequence shown here is derived from an EMBL/GenBank/DDBJ whole genome shotgun (WGS) entry which is preliminary data.</text>
</comment>
<accession>A0A3D9T906</accession>
<reference evidence="1 2" key="1">
    <citation type="submission" date="2018-08" db="EMBL/GenBank/DDBJ databases">
        <title>Sequencing the genomes of 1000 actinobacteria strains.</title>
        <authorList>
            <person name="Klenk H.-P."/>
        </authorList>
    </citation>
    <scope>NUCLEOTIDE SEQUENCE [LARGE SCALE GENOMIC DNA]</scope>
    <source>
        <strain evidence="1 2">DSM 43927</strain>
    </source>
</reference>
<gene>
    <name evidence="1" type="ORF">DFJ69_5770</name>
</gene>
<proteinExistence type="predicted"/>
<keyword evidence="2" id="KW-1185">Reference proteome</keyword>
<organism evidence="1 2">
    <name type="scientific">Thermomonospora umbrina</name>
    <dbReference type="NCBI Taxonomy" id="111806"/>
    <lineage>
        <taxon>Bacteria</taxon>
        <taxon>Bacillati</taxon>
        <taxon>Actinomycetota</taxon>
        <taxon>Actinomycetes</taxon>
        <taxon>Streptosporangiales</taxon>
        <taxon>Thermomonosporaceae</taxon>
        <taxon>Thermomonospora</taxon>
    </lineage>
</organism>
<dbReference type="EMBL" id="QTTT01000001">
    <property type="protein sequence ID" value="REF00242.1"/>
    <property type="molecule type" value="Genomic_DNA"/>
</dbReference>
<dbReference type="AlphaFoldDB" id="A0A3D9T906"/>
<dbReference type="RefSeq" id="WP_211328829.1">
    <property type="nucleotide sequence ID" value="NZ_QTTT01000001.1"/>
</dbReference>
<evidence type="ECO:0000313" key="2">
    <source>
        <dbReference type="Proteomes" id="UP000256661"/>
    </source>
</evidence>
<dbReference type="Proteomes" id="UP000256661">
    <property type="component" value="Unassembled WGS sequence"/>
</dbReference>
<protein>
    <submittedName>
        <fullName evidence="1">Uncharacterized protein</fullName>
    </submittedName>
</protein>
<evidence type="ECO:0000313" key="1">
    <source>
        <dbReference type="EMBL" id="REF00242.1"/>
    </source>
</evidence>
<name>A0A3D9T906_9ACTN</name>